<organism evidence="3 4">
    <name type="scientific">Pseudonocardia saturnea</name>
    <dbReference type="NCBI Taxonomy" id="33909"/>
    <lineage>
        <taxon>Bacteria</taxon>
        <taxon>Bacillati</taxon>
        <taxon>Actinomycetota</taxon>
        <taxon>Actinomycetes</taxon>
        <taxon>Pseudonocardiales</taxon>
        <taxon>Pseudonocardiaceae</taxon>
        <taxon>Pseudonocardia</taxon>
    </lineage>
</organism>
<gene>
    <name evidence="3" type="ORF">PSA01_45560</name>
</gene>
<reference evidence="3 4" key="1">
    <citation type="submission" date="2019-06" db="EMBL/GenBank/DDBJ databases">
        <title>Whole genome shotgun sequence of Pseudonocardia saturnea NBRC 14499.</title>
        <authorList>
            <person name="Hosoyama A."/>
            <person name="Uohara A."/>
            <person name="Ohji S."/>
            <person name="Ichikawa N."/>
        </authorList>
    </citation>
    <scope>NUCLEOTIDE SEQUENCE [LARGE SCALE GENOMIC DNA]</scope>
    <source>
        <strain evidence="3 4">NBRC 14499</strain>
    </source>
</reference>
<feature type="transmembrane region" description="Helical" evidence="2">
    <location>
        <begin position="26"/>
        <end position="47"/>
    </location>
</feature>
<dbReference type="Proteomes" id="UP000320693">
    <property type="component" value="Unassembled WGS sequence"/>
</dbReference>
<accession>A0ABQ0S3N6</accession>
<evidence type="ECO:0000256" key="2">
    <source>
        <dbReference type="SAM" id="Phobius"/>
    </source>
</evidence>
<evidence type="ECO:0000256" key="1">
    <source>
        <dbReference type="SAM" id="MobiDB-lite"/>
    </source>
</evidence>
<dbReference type="RefSeq" id="WP_197719966.1">
    <property type="nucleotide sequence ID" value="NZ_BJNH01000057.1"/>
</dbReference>
<name>A0ABQ0S3N6_9PSEU</name>
<comment type="caution">
    <text evidence="3">The sequence shown here is derived from an EMBL/GenBank/DDBJ whole genome shotgun (WGS) entry which is preliminary data.</text>
</comment>
<protein>
    <submittedName>
        <fullName evidence="3">Uncharacterized protein</fullName>
    </submittedName>
</protein>
<feature type="region of interest" description="Disordered" evidence="1">
    <location>
        <begin position="48"/>
        <end position="71"/>
    </location>
</feature>
<sequence>MSTSFGTGDVTVTTREMRRTVVAHSVLAFVFTTLILAVTVSAVATLMRPGSRSPTRTPIIASARPPDRSPR</sequence>
<keyword evidence="2" id="KW-0812">Transmembrane</keyword>
<proteinExistence type="predicted"/>
<evidence type="ECO:0000313" key="3">
    <source>
        <dbReference type="EMBL" id="GEC27527.1"/>
    </source>
</evidence>
<keyword evidence="2" id="KW-1133">Transmembrane helix</keyword>
<dbReference type="Pfam" id="PF07077">
    <property type="entry name" value="DUF1345"/>
    <property type="match status" value="1"/>
</dbReference>
<dbReference type="InterPro" id="IPR009781">
    <property type="entry name" value="DUF1345"/>
</dbReference>
<keyword evidence="2" id="KW-0472">Membrane</keyword>
<dbReference type="EMBL" id="BJNH01000057">
    <property type="protein sequence ID" value="GEC27527.1"/>
    <property type="molecule type" value="Genomic_DNA"/>
</dbReference>
<evidence type="ECO:0000313" key="4">
    <source>
        <dbReference type="Proteomes" id="UP000320693"/>
    </source>
</evidence>
<keyword evidence="4" id="KW-1185">Reference proteome</keyword>